<proteinExistence type="predicted"/>
<gene>
    <name evidence="2" type="ORF">BL253_05795</name>
</gene>
<protein>
    <submittedName>
        <fullName evidence="2">Uncharacterized protein</fullName>
    </submittedName>
</protein>
<feature type="region of interest" description="Disordered" evidence="1">
    <location>
        <begin position="1"/>
        <end position="94"/>
    </location>
</feature>
<name>A0A1V2IGJ6_9ACTN</name>
<accession>A0A1V2IGJ6</accession>
<reference evidence="3" key="1">
    <citation type="submission" date="2016-10" db="EMBL/GenBank/DDBJ databases">
        <title>Frankia sp. NRRL B-16386 Genome sequencing.</title>
        <authorList>
            <person name="Ghodhbane-Gtari F."/>
            <person name="Swanson E."/>
            <person name="Gueddou A."/>
            <person name="Hezbri K."/>
            <person name="Ktari K."/>
            <person name="Nouioui I."/>
            <person name="Morris K."/>
            <person name="Simpson S."/>
            <person name="Abebe-Akele F."/>
            <person name="Thomas K."/>
            <person name="Gtari M."/>
            <person name="Tisa L.S."/>
        </authorList>
    </citation>
    <scope>NUCLEOTIDE SEQUENCE [LARGE SCALE GENOMIC DNA]</scope>
    <source>
        <strain evidence="3">NRRL B-16386</strain>
    </source>
</reference>
<evidence type="ECO:0000313" key="2">
    <source>
        <dbReference type="EMBL" id="ONH32247.1"/>
    </source>
</evidence>
<sequence>MTTPRPLEEAGNVTTATTTGDGEVPMPPEDSPKPAEPAWTPVLAISPKPVDGPKPPVRAVRRDGDESPSLAAPGGGSVEPVWPTAVSTGRPRPR</sequence>
<organism evidence="2 3">
    <name type="scientific">Pseudofrankia asymbiotica</name>
    <dbReference type="NCBI Taxonomy" id="1834516"/>
    <lineage>
        <taxon>Bacteria</taxon>
        <taxon>Bacillati</taxon>
        <taxon>Actinomycetota</taxon>
        <taxon>Actinomycetes</taxon>
        <taxon>Frankiales</taxon>
        <taxon>Frankiaceae</taxon>
        <taxon>Pseudofrankia</taxon>
    </lineage>
</organism>
<dbReference type="EMBL" id="MOMC01000012">
    <property type="protein sequence ID" value="ONH32247.1"/>
    <property type="molecule type" value="Genomic_DNA"/>
</dbReference>
<evidence type="ECO:0000313" key="3">
    <source>
        <dbReference type="Proteomes" id="UP000188929"/>
    </source>
</evidence>
<dbReference type="STRING" id="1834516.BL253_05795"/>
<comment type="caution">
    <text evidence="2">The sequence shown here is derived from an EMBL/GenBank/DDBJ whole genome shotgun (WGS) entry which is preliminary data.</text>
</comment>
<evidence type="ECO:0000256" key="1">
    <source>
        <dbReference type="SAM" id="MobiDB-lite"/>
    </source>
</evidence>
<dbReference type="AlphaFoldDB" id="A0A1V2IGJ6"/>
<keyword evidence="3" id="KW-1185">Reference proteome</keyword>
<dbReference type="Proteomes" id="UP000188929">
    <property type="component" value="Unassembled WGS sequence"/>
</dbReference>